<keyword evidence="5" id="KW-1185">Reference proteome</keyword>
<gene>
    <name evidence="4" type="ORF">PENCOP_c005G01792</name>
</gene>
<dbReference type="Pfam" id="PF17106">
    <property type="entry name" value="NACHT_sigma"/>
    <property type="match status" value="1"/>
</dbReference>
<accession>A0A1V6URF8</accession>
<proteinExistence type="predicted"/>
<name>A0A1V6URF8_9EURO</name>
<comment type="caution">
    <text evidence="4">The sequence shown here is derived from an EMBL/GenBank/DDBJ whole genome shotgun (WGS) entry which is preliminary data.</text>
</comment>
<evidence type="ECO:0000259" key="2">
    <source>
        <dbReference type="Pfam" id="PF17106"/>
    </source>
</evidence>
<evidence type="ECO:0008006" key="6">
    <source>
        <dbReference type="Google" id="ProtNLM"/>
    </source>
</evidence>
<feature type="domain" description="NACHT-NTPase and P-loop NTPases N-terminal" evidence="3">
    <location>
        <begin position="10"/>
        <end position="131"/>
    </location>
</feature>
<dbReference type="InterPro" id="IPR031352">
    <property type="entry name" value="SesA"/>
</dbReference>
<sequence length="208" mass="22134">MSGAETIGLISGLIAIIDTTVKIYSAASDASGLPEAFRDASARLPLVRETLQTALQNLEMSDADDSLYQATKPVLDGCKQKAECLEEVFRKVVPFASASRMVRYLHAVRTLGKGSLVESLMQGILRDIQLLAHSRLLKLATDEQLEELAQAEDEVSAIPPSLPLQCLSSISNSGPGIQNVNTGGGTQNNNNSSGQQFVGGTFNGPLNF</sequence>
<protein>
    <recommendedName>
        <fullName evidence="6">NACHT-NTPase and P-loop NTPases N-terminal domain-containing protein</fullName>
    </recommendedName>
</protein>
<organism evidence="4 5">
    <name type="scientific">Penicillium coprophilum</name>
    <dbReference type="NCBI Taxonomy" id="36646"/>
    <lineage>
        <taxon>Eukaryota</taxon>
        <taxon>Fungi</taxon>
        <taxon>Dikarya</taxon>
        <taxon>Ascomycota</taxon>
        <taxon>Pezizomycotina</taxon>
        <taxon>Eurotiomycetes</taxon>
        <taxon>Eurotiomycetidae</taxon>
        <taxon>Eurotiales</taxon>
        <taxon>Aspergillaceae</taxon>
        <taxon>Penicillium</taxon>
    </lineage>
</organism>
<dbReference type="Pfam" id="PF17107">
    <property type="entry name" value="SesA"/>
    <property type="match status" value="1"/>
</dbReference>
<evidence type="ECO:0000313" key="5">
    <source>
        <dbReference type="Proteomes" id="UP000191500"/>
    </source>
</evidence>
<dbReference type="Proteomes" id="UP000191500">
    <property type="component" value="Unassembled WGS sequence"/>
</dbReference>
<dbReference type="STRING" id="36646.A0A1V6URF8"/>
<feature type="domain" description="NACHT-NTPase sigma" evidence="2">
    <location>
        <begin position="168"/>
        <end position="208"/>
    </location>
</feature>
<evidence type="ECO:0000259" key="3">
    <source>
        <dbReference type="Pfam" id="PF17107"/>
    </source>
</evidence>
<evidence type="ECO:0000256" key="1">
    <source>
        <dbReference type="SAM" id="MobiDB-lite"/>
    </source>
</evidence>
<feature type="region of interest" description="Disordered" evidence="1">
    <location>
        <begin position="177"/>
        <end position="208"/>
    </location>
</feature>
<dbReference type="InterPro" id="IPR031353">
    <property type="entry name" value="NACHT_sigma"/>
</dbReference>
<reference evidence="5" key="1">
    <citation type="journal article" date="2017" name="Nat. Microbiol.">
        <title>Global analysis of biosynthetic gene clusters reveals vast potential of secondary metabolite production in Penicillium species.</title>
        <authorList>
            <person name="Nielsen J.C."/>
            <person name="Grijseels S."/>
            <person name="Prigent S."/>
            <person name="Ji B."/>
            <person name="Dainat J."/>
            <person name="Nielsen K.F."/>
            <person name="Frisvad J.C."/>
            <person name="Workman M."/>
            <person name="Nielsen J."/>
        </authorList>
    </citation>
    <scope>NUCLEOTIDE SEQUENCE [LARGE SCALE GENOMIC DNA]</scope>
    <source>
        <strain evidence="5">IBT 31321</strain>
    </source>
</reference>
<dbReference type="EMBL" id="MDDG01000005">
    <property type="protein sequence ID" value="OQE41012.1"/>
    <property type="molecule type" value="Genomic_DNA"/>
</dbReference>
<dbReference type="AlphaFoldDB" id="A0A1V6URF8"/>
<evidence type="ECO:0000313" key="4">
    <source>
        <dbReference type="EMBL" id="OQE41012.1"/>
    </source>
</evidence>
<feature type="compositionally biased region" description="Low complexity" evidence="1">
    <location>
        <begin position="187"/>
        <end position="200"/>
    </location>
</feature>